<keyword evidence="15" id="KW-1185">Reference proteome</keyword>
<feature type="transmembrane region" description="Helical" evidence="11">
    <location>
        <begin position="262"/>
        <end position="287"/>
    </location>
</feature>
<dbReference type="InterPro" id="IPR042240">
    <property type="entry name" value="CHASE_sf"/>
</dbReference>
<dbReference type="SMART" id="SM00388">
    <property type="entry name" value="HisKA"/>
    <property type="match status" value="1"/>
</dbReference>
<evidence type="ECO:0000259" key="12">
    <source>
        <dbReference type="PROSITE" id="PS50109"/>
    </source>
</evidence>
<keyword evidence="7" id="KW-0418">Kinase</keyword>
<dbReference type="InterPro" id="IPR003661">
    <property type="entry name" value="HisK_dim/P_dom"/>
</dbReference>
<dbReference type="SUPFAM" id="SSF55874">
    <property type="entry name" value="ATPase domain of HSP90 chaperone/DNA topoisomerase II/histidine kinase"/>
    <property type="match status" value="1"/>
</dbReference>
<dbReference type="Gene3D" id="3.30.565.10">
    <property type="entry name" value="Histidine kinase-like ATPase, C-terminal domain"/>
    <property type="match status" value="1"/>
</dbReference>
<keyword evidence="14" id="KW-0067">ATP-binding</keyword>
<dbReference type="SUPFAM" id="SSF47384">
    <property type="entry name" value="Homodimeric domain of signal transducing histidine kinase"/>
    <property type="match status" value="1"/>
</dbReference>
<dbReference type="SMART" id="SM01079">
    <property type="entry name" value="CHASE"/>
    <property type="match status" value="1"/>
</dbReference>
<evidence type="ECO:0000256" key="8">
    <source>
        <dbReference type="ARBA" id="ARBA00022989"/>
    </source>
</evidence>
<dbReference type="EMBL" id="JAYDCJ010000003">
    <property type="protein sequence ID" value="MEA1080473.1"/>
    <property type="molecule type" value="Genomic_DNA"/>
</dbReference>
<dbReference type="Proteomes" id="UP001305746">
    <property type="component" value="Unassembled WGS sequence"/>
</dbReference>
<evidence type="ECO:0000259" key="13">
    <source>
        <dbReference type="PROSITE" id="PS50839"/>
    </source>
</evidence>
<dbReference type="PRINTS" id="PR00344">
    <property type="entry name" value="BCTRLSENSOR"/>
</dbReference>
<dbReference type="EC" id="2.7.13.3" evidence="3"/>
<dbReference type="Pfam" id="PF03924">
    <property type="entry name" value="CHASE"/>
    <property type="match status" value="1"/>
</dbReference>
<feature type="domain" description="Histidine kinase" evidence="12">
    <location>
        <begin position="421"/>
        <end position="639"/>
    </location>
</feature>
<evidence type="ECO:0000256" key="11">
    <source>
        <dbReference type="SAM" id="Phobius"/>
    </source>
</evidence>
<dbReference type="PANTHER" id="PTHR43711:SF1">
    <property type="entry name" value="HISTIDINE KINASE 1"/>
    <property type="match status" value="1"/>
</dbReference>
<dbReference type="CDD" id="cd00082">
    <property type="entry name" value="HisKA"/>
    <property type="match status" value="1"/>
</dbReference>
<name>A0ABU5NXD9_9GAMM</name>
<feature type="domain" description="CHASE" evidence="13">
    <location>
        <begin position="109"/>
        <end position="199"/>
    </location>
</feature>
<evidence type="ECO:0000256" key="6">
    <source>
        <dbReference type="ARBA" id="ARBA00022692"/>
    </source>
</evidence>
<dbReference type="InterPro" id="IPR036097">
    <property type="entry name" value="HisK_dim/P_sf"/>
</dbReference>
<evidence type="ECO:0000256" key="3">
    <source>
        <dbReference type="ARBA" id="ARBA00012438"/>
    </source>
</evidence>
<evidence type="ECO:0000256" key="5">
    <source>
        <dbReference type="ARBA" id="ARBA00022679"/>
    </source>
</evidence>
<dbReference type="PANTHER" id="PTHR43711">
    <property type="entry name" value="TWO-COMPONENT HISTIDINE KINASE"/>
    <property type="match status" value="1"/>
</dbReference>
<dbReference type="InterPro" id="IPR004358">
    <property type="entry name" value="Sig_transdc_His_kin-like_C"/>
</dbReference>
<comment type="catalytic activity">
    <reaction evidence="1">
        <text>ATP + protein L-histidine = ADP + protein N-phospho-L-histidine.</text>
        <dbReference type="EC" id="2.7.13.3"/>
    </reaction>
</comment>
<accession>A0ABU5NXD9</accession>
<dbReference type="InterPro" id="IPR005467">
    <property type="entry name" value="His_kinase_dom"/>
</dbReference>
<comment type="subcellular location">
    <subcellularLocation>
        <location evidence="2">Membrane</location>
    </subcellularLocation>
</comment>
<sequence length="647" mass="70646">MSDTSRSNSLLRLIWAARLSVLALMIAVAVALDAASTSSHLNDVRQRWQAEADDISLKLRGQILQNVQAVWGLAANVAVEPTIDDERFANLASTIFTLAPELRNIGLAPDFVIRFMYPMEGNEAALGLDLTKQSLPPREVEALLDSRQVRFTGPINLVQGGQGLAARLPIFERASDRLWGVVSVILDMDKLYQAAGISQAPANAEFALSKSADPGNREAVFYGSRSARWDNPITSTIAMPGANWTLLYQPRGGWPSHPANPWVFRSALVMLIMLFTGAAFWLTSLLVREDQARRRFSGLFELAPFGIGLFSATTGDLIRANHAFEHSFGAAARSLAFFDRSFDRSGRPLTGAIGIRKELAKNGRFAGIEAYYQTASGALTPFLMQGLQLDDVDNEPVVWLITQDIAERKYIDQMKSEFISTVSHELRTPLTSISGSLGLLANNAVGTLPEKASKLAGIAYRNSQQLTFLINDLLDIESLIAGKMSFKMENQALEAMVRESVENIQPFARGRQVSLHLADLAPVTVHADKQRFHQALNNLLSNAIKFSPAGGTVEMFTQQTLGSVRLCVQDSGPGIPVSFRDRIFQKFSQADGSDQRSKGGTGLGLAITRELMVRMNGGVDYHSVPGQGATFWLELPIVAEAAEQHTG</sequence>
<keyword evidence="4" id="KW-0597">Phosphoprotein</keyword>
<gene>
    <name evidence="14" type="ORF">U5822_07320</name>
</gene>
<evidence type="ECO:0000256" key="7">
    <source>
        <dbReference type="ARBA" id="ARBA00022777"/>
    </source>
</evidence>
<evidence type="ECO:0000313" key="15">
    <source>
        <dbReference type="Proteomes" id="UP001305746"/>
    </source>
</evidence>
<keyword evidence="6 11" id="KW-0812">Transmembrane</keyword>
<dbReference type="Gene3D" id="1.10.287.130">
    <property type="match status" value="1"/>
</dbReference>
<dbReference type="Gene3D" id="3.30.450.20">
    <property type="entry name" value="PAS domain"/>
    <property type="match status" value="1"/>
</dbReference>
<dbReference type="InterPro" id="IPR003594">
    <property type="entry name" value="HATPase_dom"/>
</dbReference>
<dbReference type="InterPro" id="IPR036890">
    <property type="entry name" value="HATPase_C_sf"/>
</dbReference>
<dbReference type="InterPro" id="IPR006189">
    <property type="entry name" value="CHASE_dom"/>
</dbReference>
<keyword evidence="8 11" id="KW-1133">Transmembrane helix</keyword>
<dbReference type="Pfam" id="PF02518">
    <property type="entry name" value="HATPase_c"/>
    <property type="match status" value="1"/>
</dbReference>
<comment type="caution">
    <text evidence="14">The sequence shown here is derived from an EMBL/GenBank/DDBJ whole genome shotgun (WGS) entry which is preliminary data.</text>
</comment>
<proteinExistence type="predicted"/>
<evidence type="ECO:0000256" key="9">
    <source>
        <dbReference type="ARBA" id="ARBA00023012"/>
    </source>
</evidence>
<protein>
    <recommendedName>
        <fullName evidence="3">histidine kinase</fullName>
        <ecNumber evidence="3">2.7.13.3</ecNumber>
    </recommendedName>
</protein>
<dbReference type="InterPro" id="IPR050736">
    <property type="entry name" value="Sensor_HK_Regulatory"/>
</dbReference>
<keyword evidence="14" id="KW-0547">Nucleotide-binding</keyword>
<dbReference type="RefSeq" id="WP_322854974.1">
    <property type="nucleotide sequence ID" value="NZ_JAYDCJ010000003.1"/>
</dbReference>
<keyword evidence="5" id="KW-0808">Transferase</keyword>
<dbReference type="SUPFAM" id="SSF55785">
    <property type="entry name" value="PYP-like sensor domain (PAS domain)"/>
    <property type="match status" value="1"/>
</dbReference>
<dbReference type="SMART" id="SM00387">
    <property type="entry name" value="HATPase_c"/>
    <property type="match status" value="1"/>
</dbReference>
<dbReference type="GO" id="GO:0005524">
    <property type="term" value="F:ATP binding"/>
    <property type="evidence" value="ECO:0007669"/>
    <property type="project" value="UniProtKB-KW"/>
</dbReference>
<dbReference type="PROSITE" id="PS50109">
    <property type="entry name" value="HIS_KIN"/>
    <property type="match status" value="1"/>
</dbReference>
<keyword evidence="10 11" id="KW-0472">Membrane</keyword>
<dbReference type="Gene3D" id="3.30.450.350">
    <property type="entry name" value="CHASE domain"/>
    <property type="match status" value="1"/>
</dbReference>
<organism evidence="14 15">
    <name type="scientific">Marinobacter qingdaonensis</name>
    <dbReference type="NCBI Taxonomy" id="3108486"/>
    <lineage>
        <taxon>Bacteria</taxon>
        <taxon>Pseudomonadati</taxon>
        <taxon>Pseudomonadota</taxon>
        <taxon>Gammaproteobacteria</taxon>
        <taxon>Pseudomonadales</taxon>
        <taxon>Marinobacteraceae</taxon>
        <taxon>Marinobacter</taxon>
    </lineage>
</organism>
<evidence type="ECO:0000256" key="4">
    <source>
        <dbReference type="ARBA" id="ARBA00022553"/>
    </source>
</evidence>
<dbReference type="PROSITE" id="PS50839">
    <property type="entry name" value="CHASE"/>
    <property type="match status" value="1"/>
</dbReference>
<dbReference type="Pfam" id="PF00512">
    <property type="entry name" value="HisKA"/>
    <property type="match status" value="1"/>
</dbReference>
<evidence type="ECO:0000256" key="2">
    <source>
        <dbReference type="ARBA" id="ARBA00004370"/>
    </source>
</evidence>
<evidence type="ECO:0000313" key="14">
    <source>
        <dbReference type="EMBL" id="MEA1080473.1"/>
    </source>
</evidence>
<evidence type="ECO:0000256" key="1">
    <source>
        <dbReference type="ARBA" id="ARBA00000085"/>
    </source>
</evidence>
<reference evidence="14 15" key="1">
    <citation type="submission" date="2023-12" db="EMBL/GenBank/DDBJ databases">
        <title>Marinobacter qingdaonensis sp. nov., isolated from the intertidal sediment of Qingdao, PR China.</title>
        <authorList>
            <person name="Li Y."/>
        </authorList>
    </citation>
    <scope>NUCLEOTIDE SEQUENCE [LARGE SCALE GENOMIC DNA]</scope>
    <source>
        <strain evidence="14 15">ASW11-75</strain>
    </source>
</reference>
<evidence type="ECO:0000256" key="10">
    <source>
        <dbReference type="ARBA" id="ARBA00023136"/>
    </source>
</evidence>
<keyword evidence="9" id="KW-0902">Two-component regulatory system</keyword>
<dbReference type="InterPro" id="IPR035965">
    <property type="entry name" value="PAS-like_dom_sf"/>
</dbReference>